<dbReference type="EMBL" id="JACVVK020000004">
    <property type="protein sequence ID" value="KAK7507596.1"/>
    <property type="molecule type" value="Genomic_DNA"/>
</dbReference>
<protein>
    <submittedName>
        <fullName evidence="1">Uncharacterized protein</fullName>
    </submittedName>
</protein>
<evidence type="ECO:0000313" key="2">
    <source>
        <dbReference type="Proteomes" id="UP001519460"/>
    </source>
</evidence>
<name>A0ABD0M7F8_9CAEN</name>
<gene>
    <name evidence="1" type="ORF">BaRGS_00001531</name>
</gene>
<accession>A0ABD0M7F8</accession>
<dbReference type="Proteomes" id="UP001519460">
    <property type="component" value="Unassembled WGS sequence"/>
</dbReference>
<reference evidence="1 2" key="1">
    <citation type="journal article" date="2023" name="Sci. Data">
        <title>Genome assembly of the Korean intertidal mud-creeper Batillaria attramentaria.</title>
        <authorList>
            <person name="Patra A.K."/>
            <person name="Ho P.T."/>
            <person name="Jun S."/>
            <person name="Lee S.J."/>
            <person name="Kim Y."/>
            <person name="Won Y.J."/>
        </authorList>
    </citation>
    <scope>NUCLEOTIDE SEQUENCE [LARGE SCALE GENOMIC DNA]</scope>
    <source>
        <strain evidence="1">Wonlab-2016</strain>
    </source>
</reference>
<proteinExistence type="predicted"/>
<keyword evidence="2" id="KW-1185">Reference proteome</keyword>
<evidence type="ECO:0000313" key="1">
    <source>
        <dbReference type="EMBL" id="KAK7507596.1"/>
    </source>
</evidence>
<sequence>MLHRGCCNSAAQSLSFRCPPLTSPQRPFCAVFREADAVIWKYAFGNVSGKEKSRCTAKVWARDDMRHARNLVEMVAAT</sequence>
<comment type="caution">
    <text evidence="1">The sequence shown here is derived from an EMBL/GenBank/DDBJ whole genome shotgun (WGS) entry which is preliminary data.</text>
</comment>
<dbReference type="AlphaFoldDB" id="A0ABD0M7F8"/>
<organism evidence="1 2">
    <name type="scientific">Batillaria attramentaria</name>
    <dbReference type="NCBI Taxonomy" id="370345"/>
    <lineage>
        <taxon>Eukaryota</taxon>
        <taxon>Metazoa</taxon>
        <taxon>Spiralia</taxon>
        <taxon>Lophotrochozoa</taxon>
        <taxon>Mollusca</taxon>
        <taxon>Gastropoda</taxon>
        <taxon>Caenogastropoda</taxon>
        <taxon>Sorbeoconcha</taxon>
        <taxon>Cerithioidea</taxon>
        <taxon>Batillariidae</taxon>
        <taxon>Batillaria</taxon>
    </lineage>
</organism>